<dbReference type="AlphaFoldDB" id="A0A1H5X692"/>
<organism evidence="2 3">
    <name type="scientific">Algoriphagus boritolerans DSM 17298 = JCM 18970</name>
    <dbReference type="NCBI Taxonomy" id="1120964"/>
    <lineage>
        <taxon>Bacteria</taxon>
        <taxon>Pseudomonadati</taxon>
        <taxon>Bacteroidota</taxon>
        <taxon>Cytophagia</taxon>
        <taxon>Cytophagales</taxon>
        <taxon>Cyclobacteriaceae</taxon>
        <taxon>Algoriphagus</taxon>
    </lineage>
</organism>
<feature type="chain" id="PRO_5009289111" evidence="1">
    <location>
        <begin position="21"/>
        <end position="214"/>
    </location>
</feature>
<reference evidence="3" key="1">
    <citation type="submission" date="2016-10" db="EMBL/GenBank/DDBJ databases">
        <authorList>
            <person name="Varghese N."/>
            <person name="Submissions S."/>
        </authorList>
    </citation>
    <scope>NUCLEOTIDE SEQUENCE [LARGE SCALE GENOMIC DNA]</scope>
    <source>
        <strain evidence="3">DSM 17298</strain>
    </source>
</reference>
<evidence type="ECO:0000313" key="3">
    <source>
        <dbReference type="Proteomes" id="UP000236736"/>
    </source>
</evidence>
<evidence type="ECO:0000256" key="1">
    <source>
        <dbReference type="SAM" id="SignalP"/>
    </source>
</evidence>
<protein>
    <submittedName>
        <fullName evidence="2">Uncharacterized protein</fullName>
    </submittedName>
</protein>
<dbReference type="EMBL" id="FNVR01000012">
    <property type="protein sequence ID" value="SEG06806.1"/>
    <property type="molecule type" value="Genomic_DNA"/>
</dbReference>
<dbReference type="RefSeq" id="WP_103925014.1">
    <property type="nucleotide sequence ID" value="NZ_BBFN01000007.1"/>
</dbReference>
<evidence type="ECO:0000313" key="2">
    <source>
        <dbReference type="EMBL" id="SEG06806.1"/>
    </source>
</evidence>
<keyword evidence="3" id="KW-1185">Reference proteome</keyword>
<accession>A0A1H5X692</accession>
<dbReference type="Proteomes" id="UP000236736">
    <property type="component" value="Unassembled WGS sequence"/>
</dbReference>
<name>A0A1H5X692_9BACT</name>
<sequence>MNKTLFLFLLAILFACRAWSQDSKVVELDVVEIIPTDQILVYSNFSKRHQDLRAKFSGVGVSKIATVTGFVNPKESAIELDGLELFFNYDWVQDSSGFYVLPVMVREEDGLPVGKYTDFPEKYLVKSKLENRLFIDLSSKKISLEPKERIFIGIKFLENVNPETQNTFNSTFISGKIEEYTYLLYPDGRKPEEVLRPGKNSAGLKYSVVYKMKE</sequence>
<dbReference type="PROSITE" id="PS51257">
    <property type="entry name" value="PROKAR_LIPOPROTEIN"/>
    <property type="match status" value="1"/>
</dbReference>
<gene>
    <name evidence="2" type="ORF">SAMN03080598_02356</name>
</gene>
<keyword evidence="1" id="KW-0732">Signal</keyword>
<feature type="signal peptide" evidence="1">
    <location>
        <begin position="1"/>
        <end position="20"/>
    </location>
</feature>
<dbReference type="OrthoDB" id="9924474at2"/>
<proteinExistence type="predicted"/>